<comment type="caution">
    <text evidence="5">The sequence shown here is derived from an EMBL/GenBank/DDBJ whole genome shotgun (WGS) entry which is preliminary data.</text>
</comment>
<dbReference type="Gene3D" id="3.40.50.720">
    <property type="entry name" value="NAD(P)-binding Rossmann-like Domain"/>
    <property type="match status" value="2"/>
</dbReference>
<sequence>MEAVQAPDRPQTTAIFAVAGTDDRSAGSPRRFHDETQGVERGDASGTPDRPRALVVMSPPHLAELIFAGGLAADLALLVEIPGGAVLDRFDSPAAESALAEAQILITGWGCPPITPQVLGAAPRLRAIVHAGGSAAQLLTEPEGARALLLSNAGEPNALPVAEYAVAMILLAGKDATGAERLYRERRTHLDREIEFAHTGNFRRTVGVVGASRVGRRVLRLLREFDLEVLLHDPYVDAGQLGVEGVPLDELMRRSDVVTLHQPVTPETIGMIGSDELALLRDGATLINTARGEVLDQDALLAELRGGRLRAVLDVTTPDPLPPEHPLWDVPNLTLTPHIAGSTGSELRRLGQHVVDEVTRLVAGRLPLVLEHGDQR</sequence>
<dbReference type="SUPFAM" id="SSF52283">
    <property type="entry name" value="Formate/glycerate dehydrogenase catalytic domain-like"/>
    <property type="match status" value="1"/>
</dbReference>
<dbReference type="InterPro" id="IPR050223">
    <property type="entry name" value="D-isomer_2-hydroxyacid_DH"/>
</dbReference>
<reference evidence="5 6" key="1">
    <citation type="submission" date="2021-04" db="EMBL/GenBank/DDBJ databases">
        <title>Ruania sp. nov., isolated from sandy soil of mangrove forest.</title>
        <authorList>
            <person name="Ge X."/>
            <person name="Huang R."/>
            <person name="Liu W."/>
        </authorList>
    </citation>
    <scope>NUCLEOTIDE SEQUENCE [LARGE SCALE GENOMIC DNA]</scope>
    <source>
        <strain evidence="5 6">N2-46</strain>
    </source>
</reference>
<keyword evidence="1" id="KW-0560">Oxidoreductase</keyword>
<evidence type="ECO:0000313" key="6">
    <source>
        <dbReference type="Proteomes" id="UP000826651"/>
    </source>
</evidence>
<evidence type="ECO:0000313" key="5">
    <source>
        <dbReference type="EMBL" id="MBZ2199453.1"/>
    </source>
</evidence>
<evidence type="ECO:0000256" key="3">
    <source>
        <dbReference type="SAM" id="MobiDB-lite"/>
    </source>
</evidence>
<dbReference type="InterPro" id="IPR036291">
    <property type="entry name" value="NAD(P)-bd_dom_sf"/>
</dbReference>
<dbReference type="RefSeq" id="WP_223411451.1">
    <property type="nucleotide sequence ID" value="NZ_JAGSHT010000028.1"/>
</dbReference>
<dbReference type="Pfam" id="PF02826">
    <property type="entry name" value="2-Hacid_dh_C"/>
    <property type="match status" value="1"/>
</dbReference>
<dbReference type="SUPFAM" id="SSF51735">
    <property type="entry name" value="NAD(P)-binding Rossmann-fold domains"/>
    <property type="match status" value="1"/>
</dbReference>
<evidence type="ECO:0000259" key="4">
    <source>
        <dbReference type="Pfam" id="PF02826"/>
    </source>
</evidence>
<proteinExistence type="predicted"/>
<dbReference type="InterPro" id="IPR006140">
    <property type="entry name" value="D-isomer_DH_NAD-bd"/>
</dbReference>
<evidence type="ECO:0000256" key="2">
    <source>
        <dbReference type="ARBA" id="ARBA00023027"/>
    </source>
</evidence>
<gene>
    <name evidence="5" type="ORF">KCQ71_25140</name>
</gene>
<dbReference type="EMBL" id="JAGSHT010000028">
    <property type="protein sequence ID" value="MBZ2199453.1"/>
    <property type="molecule type" value="Genomic_DNA"/>
</dbReference>
<feature type="domain" description="D-isomer specific 2-hydroxyacid dehydrogenase NAD-binding" evidence="4">
    <location>
        <begin position="167"/>
        <end position="340"/>
    </location>
</feature>
<accession>A0ABS7SHP8</accession>
<feature type="region of interest" description="Disordered" evidence="3">
    <location>
        <begin position="1"/>
        <end position="50"/>
    </location>
</feature>
<keyword evidence="6" id="KW-1185">Reference proteome</keyword>
<dbReference type="PANTHER" id="PTHR10996:SF178">
    <property type="entry name" value="2-HYDROXYACID DEHYDROGENASE YGL185C-RELATED"/>
    <property type="match status" value="1"/>
</dbReference>
<keyword evidence="2" id="KW-0520">NAD</keyword>
<name>A0ABS7SHP8_9MICO</name>
<organism evidence="5 6">
    <name type="scientific">Occultella gossypii</name>
    <dbReference type="NCBI Taxonomy" id="2800820"/>
    <lineage>
        <taxon>Bacteria</taxon>
        <taxon>Bacillati</taxon>
        <taxon>Actinomycetota</taxon>
        <taxon>Actinomycetes</taxon>
        <taxon>Micrococcales</taxon>
        <taxon>Ruaniaceae</taxon>
        <taxon>Occultella</taxon>
    </lineage>
</organism>
<protein>
    <submittedName>
        <fullName evidence="5">Hydroxyacid dehydrogenase</fullName>
    </submittedName>
</protein>
<feature type="compositionally biased region" description="Basic and acidic residues" evidence="3">
    <location>
        <begin position="21"/>
        <end position="43"/>
    </location>
</feature>
<dbReference type="Proteomes" id="UP000826651">
    <property type="component" value="Unassembled WGS sequence"/>
</dbReference>
<evidence type="ECO:0000256" key="1">
    <source>
        <dbReference type="ARBA" id="ARBA00023002"/>
    </source>
</evidence>
<dbReference type="CDD" id="cd12167">
    <property type="entry name" value="2-Hacid_dh_8"/>
    <property type="match status" value="1"/>
</dbReference>
<dbReference type="PANTHER" id="PTHR10996">
    <property type="entry name" value="2-HYDROXYACID DEHYDROGENASE-RELATED"/>
    <property type="match status" value="1"/>
</dbReference>